<evidence type="ECO:0000313" key="2">
    <source>
        <dbReference type="EMBL" id="KAH1166886.1"/>
    </source>
</evidence>
<proteinExistence type="predicted"/>
<dbReference type="AlphaFoldDB" id="A0A9D3WTU7"/>
<feature type="region of interest" description="Disordered" evidence="1">
    <location>
        <begin position="61"/>
        <end position="116"/>
    </location>
</feature>
<sequence>MSNPWLYSQQQPESYKRGSWRAFASRLQQTCTTHRFGESGLATCRGPLPKEMPGAVHILRDSTATHPRAGTQETPLLRVGHRKESSFGSQEGPTEGTGIPGPLTASSSPQRGSLCP</sequence>
<organism evidence="2 3">
    <name type="scientific">Mauremys mutica</name>
    <name type="common">yellowpond turtle</name>
    <dbReference type="NCBI Taxonomy" id="74926"/>
    <lineage>
        <taxon>Eukaryota</taxon>
        <taxon>Metazoa</taxon>
        <taxon>Chordata</taxon>
        <taxon>Craniata</taxon>
        <taxon>Vertebrata</taxon>
        <taxon>Euteleostomi</taxon>
        <taxon>Archelosauria</taxon>
        <taxon>Testudinata</taxon>
        <taxon>Testudines</taxon>
        <taxon>Cryptodira</taxon>
        <taxon>Durocryptodira</taxon>
        <taxon>Testudinoidea</taxon>
        <taxon>Geoemydidae</taxon>
        <taxon>Geoemydinae</taxon>
        <taxon>Mauremys</taxon>
    </lineage>
</organism>
<dbReference type="EMBL" id="JAHDVG010000487">
    <property type="protein sequence ID" value="KAH1166886.1"/>
    <property type="molecule type" value="Genomic_DNA"/>
</dbReference>
<accession>A0A9D3WTU7</accession>
<evidence type="ECO:0000256" key="1">
    <source>
        <dbReference type="SAM" id="MobiDB-lite"/>
    </source>
</evidence>
<gene>
    <name evidence="2" type="ORF">KIL84_016058</name>
</gene>
<reference evidence="2" key="1">
    <citation type="submission" date="2021-09" db="EMBL/GenBank/DDBJ databases">
        <title>The genome of Mauremys mutica provides insights into the evolution of semi-aquatic lifestyle.</title>
        <authorList>
            <person name="Gong S."/>
            <person name="Gao Y."/>
        </authorList>
    </citation>
    <scope>NUCLEOTIDE SEQUENCE</scope>
    <source>
        <strain evidence="2">MM-2020</strain>
        <tissue evidence="2">Muscle</tissue>
    </source>
</reference>
<feature type="compositionally biased region" description="Low complexity" evidence="1">
    <location>
        <begin position="91"/>
        <end position="102"/>
    </location>
</feature>
<dbReference type="Proteomes" id="UP000827986">
    <property type="component" value="Unassembled WGS sequence"/>
</dbReference>
<keyword evidence="3" id="KW-1185">Reference proteome</keyword>
<evidence type="ECO:0000313" key="3">
    <source>
        <dbReference type="Proteomes" id="UP000827986"/>
    </source>
</evidence>
<name>A0A9D3WTU7_9SAUR</name>
<feature type="compositionally biased region" description="Polar residues" evidence="1">
    <location>
        <begin position="104"/>
        <end position="116"/>
    </location>
</feature>
<protein>
    <submittedName>
        <fullName evidence="2">Uncharacterized protein</fullName>
    </submittedName>
</protein>
<comment type="caution">
    <text evidence="2">The sequence shown here is derived from an EMBL/GenBank/DDBJ whole genome shotgun (WGS) entry which is preliminary data.</text>
</comment>